<protein>
    <recommendedName>
        <fullName evidence="3">DUF2599 domain-containing protein</fullName>
    </recommendedName>
</protein>
<evidence type="ECO:0008006" key="3">
    <source>
        <dbReference type="Google" id="ProtNLM"/>
    </source>
</evidence>
<dbReference type="EMBL" id="MLYK01000067">
    <property type="protein sequence ID" value="OJS93137.1"/>
    <property type="molecule type" value="Genomic_DNA"/>
</dbReference>
<evidence type="ECO:0000313" key="1">
    <source>
        <dbReference type="EMBL" id="OJS93137.1"/>
    </source>
</evidence>
<name>A0A9X5V9F9_BACCE</name>
<dbReference type="Proteomes" id="UP000184161">
    <property type="component" value="Unassembled WGS sequence"/>
</dbReference>
<dbReference type="InterPro" id="IPR019719">
    <property type="entry name" value="DUF2599"/>
</dbReference>
<proteinExistence type="predicted"/>
<sequence length="88" mass="9983">MLSLSLQPTSLLTKVNSNPNVNGAIRTDSWNKVKNKFSGSGNWKNTGSMENQYYCHVDTAQRFKTPWNLEPHRPNVGYTQTVKKLCNP</sequence>
<evidence type="ECO:0000313" key="2">
    <source>
        <dbReference type="Proteomes" id="UP000184161"/>
    </source>
</evidence>
<reference evidence="1 2" key="1">
    <citation type="submission" date="2016-10" db="EMBL/GenBank/DDBJ databases">
        <title>Draft Genome Sequence of one Bacillus cereus strain isolated from pooled breast milk.</title>
        <authorList>
            <person name="Woudstra C."/>
            <person name="Chamoin A."/>
            <person name="Gentil S."/>
            <person name="Rambeloson T."/>
            <person name="Delannoye S."/>
            <person name="Heinnekine J.A."/>
            <person name="Herbin S."/>
            <person name="Fach P."/>
        </authorList>
    </citation>
    <scope>NUCLEOTIDE SEQUENCE [LARGE SCALE GENOMIC DNA]</scope>
    <source>
        <strain evidence="1 2">16SBCL1279</strain>
    </source>
</reference>
<comment type="caution">
    <text evidence="1">The sequence shown here is derived from an EMBL/GenBank/DDBJ whole genome shotgun (WGS) entry which is preliminary data.</text>
</comment>
<dbReference type="AlphaFoldDB" id="A0A9X5V9F9"/>
<dbReference type="Pfam" id="PF10783">
    <property type="entry name" value="DUF2599"/>
    <property type="match status" value="1"/>
</dbReference>
<accession>A0A9X5V9F9</accession>
<organism evidence="1 2">
    <name type="scientific">Bacillus cereus</name>
    <dbReference type="NCBI Taxonomy" id="1396"/>
    <lineage>
        <taxon>Bacteria</taxon>
        <taxon>Bacillati</taxon>
        <taxon>Bacillota</taxon>
        <taxon>Bacilli</taxon>
        <taxon>Bacillales</taxon>
        <taxon>Bacillaceae</taxon>
        <taxon>Bacillus</taxon>
        <taxon>Bacillus cereus group</taxon>
    </lineage>
</organism>
<gene>
    <name evidence="1" type="ORF">BKK64_24575</name>
</gene>